<dbReference type="OrthoDB" id="9777293at2"/>
<dbReference type="Gene3D" id="3.40.50.1450">
    <property type="entry name" value="HybD-like"/>
    <property type="match status" value="1"/>
</dbReference>
<comment type="subunit">
    <text evidence="4">Homotetramer.</text>
</comment>
<feature type="chain" id="PRO_5023361467" description="Germination protease" evidence="4">
    <location>
        <begin position="11"/>
        <end position="326"/>
    </location>
</feature>
<dbReference type="GO" id="GO:0006508">
    <property type="term" value="P:proteolysis"/>
    <property type="evidence" value="ECO:0007669"/>
    <property type="project" value="UniProtKB-UniRule"/>
</dbReference>
<feature type="propeptide" id="PRO_5008186537" evidence="4">
    <location>
        <begin position="1"/>
        <end position="10"/>
    </location>
</feature>
<name>A0A174ANP0_9FIRM</name>
<evidence type="ECO:0000313" key="6">
    <source>
        <dbReference type="Proteomes" id="UP000095544"/>
    </source>
</evidence>
<dbReference type="InterPro" id="IPR023430">
    <property type="entry name" value="Pept_HybD-like_dom_sf"/>
</dbReference>
<dbReference type="Proteomes" id="UP000095544">
    <property type="component" value="Unassembled WGS sequence"/>
</dbReference>
<dbReference type="EC" id="3.4.24.78" evidence="4"/>
<keyword evidence="3 4" id="KW-0865">Zymogen</keyword>
<comment type="similarity">
    <text evidence="4">Belongs to the peptidase A25 family.</text>
</comment>
<keyword evidence="1 4" id="KW-0645">Protease</keyword>
<dbReference type="RefSeq" id="WP_055151209.1">
    <property type="nucleotide sequence ID" value="NZ_CYZU01000005.1"/>
</dbReference>
<gene>
    <name evidence="4 5" type="primary">gpr</name>
    <name evidence="5" type="ORF">ERS852491_00773</name>
</gene>
<dbReference type="STRING" id="39482.ERS852491_00773"/>
<keyword evidence="2 4" id="KW-0378">Hydrolase</keyword>
<dbReference type="InterPro" id="IPR005080">
    <property type="entry name" value="Peptidase_A25"/>
</dbReference>
<sequence>MVEKYSIRTDLALEEKERFESDNVEVQGVVLEEEFDEEREIRISRVRIETEKGAKVMGKPVGTYLTVEAPNLGVPDEGYHREISEELSGYIKELIEKLGLLDKEDLSVLIVGLGNRQVTPDALGPYVVENLCVTRHIVKEYGKYAMGMEHANLVSAIIPGVMGQTGMETVEIVKGVVDETSPDLVIAIDALAARNSRRLNRTVQIADTGIHPGSGVGNHRNGLTKESLGVPVIGIGVPTVVAAATIVNDTMENLINALETSEMLKGVGDVLRTYSAAEKYELVKELISPHLNGMFMTPKDVDEMVKQISYTISEGLNILFTNAGQA</sequence>
<proteinExistence type="inferred from homology"/>
<dbReference type="HAMAP" id="MF_00626">
    <property type="entry name" value="Germination_prot"/>
    <property type="match status" value="1"/>
</dbReference>
<dbReference type="Pfam" id="PF03418">
    <property type="entry name" value="Peptidase_A25"/>
    <property type="match status" value="1"/>
</dbReference>
<comment type="catalytic activity">
    <reaction evidence="4">
        <text>Endopeptidase action with P4 Glu or Asp, P1 preferably Glu &gt; Asp, P1' hydrophobic and P2' Ala.</text>
        <dbReference type="EC" id="3.4.24.78"/>
    </reaction>
</comment>
<dbReference type="EMBL" id="CYZU01000005">
    <property type="protein sequence ID" value="CUN90067.1"/>
    <property type="molecule type" value="Genomic_DNA"/>
</dbReference>
<comment type="function">
    <text evidence="4">Initiates the rapid degradation of small, acid-soluble proteins during spore germination.</text>
</comment>
<dbReference type="NCBIfam" id="TIGR01441">
    <property type="entry name" value="GPR"/>
    <property type="match status" value="1"/>
</dbReference>
<evidence type="ECO:0000256" key="3">
    <source>
        <dbReference type="ARBA" id="ARBA00023145"/>
    </source>
</evidence>
<reference evidence="5 6" key="1">
    <citation type="submission" date="2015-09" db="EMBL/GenBank/DDBJ databases">
        <authorList>
            <consortium name="Pathogen Informatics"/>
        </authorList>
    </citation>
    <scope>NUCLEOTIDE SEQUENCE [LARGE SCALE GENOMIC DNA]</scope>
    <source>
        <strain evidence="5 6">2789STDY5834876</strain>
    </source>
</reference>
<dbReference type="AlphaFoldDB" id="A0A174ANP0"/>
<evidence type="ECO:0000256" key="4">
    <source>
        <dbReference type="HAMAP-Rule" id="MF_00626"/>
    </source>
</evidence>
<dbReference type="GO" id="GO:0004222">
    <property type="term" value="F:metalloendopeptidase activity"/>
    <property type="evidence" value="ECO:0007669"/>
    <property type="project" value="UniProtKB-UniRule"/>
</dbReference>
<evidence type="ECO:0000313" key="5">
    <source>
        <dbReference type="EMBL" id="CUN90067.1"/>
    </source>
</evidence>
<organism evidence="5 6">
    <name type="scientific">Faecalicatena contorta</name>
    <dbReference type="NCBI Taxonomy" id="39482"/>
    <lineage>
        <taxon>Bacteria</taxon>
        <taxon>Bacillati</taxon>
        <taxon>Bacillota</taxon>
        <taxon>Clostridia</taxon>
        <taxon>Lachnospirales</taxon>
        <taxon>Lachnospiraceae</taxon>
        <taxon>Faecalicatena</taxon>
    </lineage>
</organism>
<protein>
    <recommendedName>
        <fullName evidence="4">Germination protease</fullName>
        <ecNumber evidence="4">3.4.24.78</ecNumber>
    </recommendedName>
    <alternativeName>
        <fullName evidence="4">GPR endopeptidase</fullName>
    </alternativeName>
    <alternativeName>
        <fullName evidence="4">Germination proteinase</fullName>
    </alternativeName>
    <alternativeName>
        <fullName evidence="4">Spore protease</fullName>
    </alternativeName>
</protein>
<comment type="PTM">
    <text evidence="4">Autoproteolytically processed. The inactive tetrameric zymogen termed p46 autoprocesses to a smaller form termed p41, which is active only during spore germination.</text>
</comment>
<dbReference type="GO" id="GO:0009847">
    <property type="term" value="P:spore germination"/>
    <property type="evidence" value="ECO:0007669"/>
    <property type="project" value="UniProtKB-UniRule"/>
</dbReference>
<dbReference type="PIRSF" id="PIRSF019549">
    <property type="entry name" value="Peptidase_A25"/>
    <property type="match status" value="1"/>
</dbReference>
<accession>A0A174ANP0</accession>
<evidence type="ECO:0000256" key="2">
    <source>
        <dbReference type="ARBA" id="ARBA00022801"/>
    </source>
</evidence>
<dbReference type="SUPFAM" id="SSF53163">
    <property type="entry name" value="HybD-like"/>
    <property type="match status" value="1"/>
</dbReference>
<evidence type="ECO:0000256" key="1">
    <source>
        <dbReference type="ARBA" id="ARBA00022670"/>
    </source>
</evidence>